<dbReference type="GO" id="GO:0005524">
    <property type="term" value="F:ATP binding"/>
    <property type="evidence" value="ECO:0007669"/>
    <property type="project" value="UniProtKB-KW"/>
</dbReference>
<dbReference type="Proteomes" id="UP000242715">
    <property type="component" value="Unassembled WGS sequence"/>
</dbReference>
<dbReference type="PANTHER" id="PTHR46008:SF6">
    <property type="entry name" value="TYROSINE KINASE FAMILY PROTEIN"/>
    <property type="match status" value="1"/>
</dbReference>
<dbReference type="OrthoDB" id="1915767at2759"/>
<dbReference type="GO" id="GO:0016301">
    <property type="term" value="F:kinase activity"/>
    <property type="evidence" value="ECO:0007669"/>
    <property type="project" value="TreeGrafter"/>
</dbReference>
<name>A0A2Z6P395_TRISU</name>
<evidence type="ECO:0000256" key="1">
    <source>
        <dbReference type="ARBA" id="ARBA00022741"/>
    </source>
</evidence>
<evidence type="ECO:0000313" key="4">
    <source>
        <dbReference type="Proteomes" id="UP000242715"/>
    </source>
</evidence>
<proteinExistence type="predicted"/>
<keyword evidence="4" id="KW-1185">Reference proteome</keyword>
<organism evidence="3 4">
    <name type="scientific">Trifolium subterraneum</name>
    <name type="common">Subterranean clover</name>
    <dbReference type="NCBI Taxonomy" id="3900"/>
    <lineage>
        <taxon>Eukaryota</taxon>
        <taxon>Viridiplantae</taxon>
        <taxon>Streptophyta</taxon>
        <taxon>Embryophyta</taxon>
        <taxon>Tracheophyta</taxon>
        <taxon>Spermatophyta</taxon>
        <taxon>Magnoliopsida</taxon>
        <taxon>eudicotyledons</taxon>
        <taxon>Gunneridae</taxon>
        <taxon>Pentapetalae</taxon>
        <taxon>rosids</taxon>
        <taxon>fabids</taxon>
        <taxon>Fabales</taxon>
        <taxon>Fabaceae</taxon>
        <taxon>Papilionoideae</taxon>
        <taxon>50 kb inversion clade</taxon>
        <taxon>NPAAA clade</taxon>
        <taxon>Hologalegina</taxon>
        <taxon>IRL clade</taxon>
        <taxon>Trifolieae</taxon>
        <taxon>Trifolium</taxon>
    </lineage>
</organism>
<keyword evidence="1" id="KW-0547">Nucleotide-binding</keyword>
<gene>
    <name evidence="3" type="ORF">TSUD_145160</name>
</gene>
<dbReference type="Gene3D" id="1.10.510.10">
    <property type="entry name" value="Transferase(Phosphotransferase) domain 1"/>
    <property type="match status" value="1"/>
</dbReference>
<sequence>MVVRLQFKALMKTIAPYGNSSSMKLFGVVLCELVSSKLAKYYIQNEEETLGSLLCTKVENKALVELLDPKLGFQSDIKINKMMTATAELAFWCLQCPQELRPDMEQVLEALNGIKQGRYEINPIKAFKIFHHAELEKATNHFDTFLGQGGFGKVYYVAELAFQCLQCPKELRPTMKQVLETLEGISKGTWGFNQIT</sequence>
<dbReference type="AlphaFoldDB" id="A0A2Z6P395"/>
<keyword evidence="2" id="KW-0067">ATP-binding</keyword>
<evidence type="ECO:0008006" key="5">
    <source>
        <dbReference type="Google" id="ProtNLM"/>
    </source>
</evidence>
<reference evidence="4" key="1">
    <citation type="journal article" date="2017" name="Front. Plant Sci.">
        <title>Climate Clever Clovers: New Paradigm to Reduce the Environmental Footprint of Ruminants by Breeding Low Methanogenic Forages Utilizing Haplotype Variation.</title>
        <authorList>
            <person name="Kaur P."/>
            <person name="Appels R."/>
            <person name="Bayer P.E."/>
            <person name="Keeble-Gagnere G."/>
            <person name="Wang J."/>
            <person name="Hirakawa H."/>
            <person name="Shirasawa K."/>
            <person name="Vercoe P."/>
            <person name="Stefanova K."/>
            <person name="Durmic Z."/>
            <person name="Nichols P."/>
            <person name="Revell C."/>
            <person name="Isobe S.N."/>
            <person name="Edwards D."/>
            <person name="Erskine W."/>
        </authorList>
    </citation>
    <scope>NUCLEOTIDE SEQUENCE [LARGE SCALE GENOMIC DNA]</scope>
    <source>
        <strain evidence="4">cv. Daliak</strain>
    </source>
</reference>
<accession>A0A2Z6P395</accession>
<dbReference type="Gene3D" id="3.30.200.20">
    <property type="entry name" value="Phosphorylase Kinase, domain 1"/>
    <property type="match status" value="1"/>
</dbReference>
<evidence type="ECO:0000256" key="2">
    <source>
        <dbReference type="ARBA" id="ARBA00022840"/>
    </source>
</evidence>
<dbReference type="EMBL" id="DF973703">
    <property type="protein sequence ID" value="GAU38139.1"/>
    <property type="molecule type" value="Genomic_DNA"/>
</dbReference>
<protein>
    <recommendedName>
        <fullName evidence="5">Serine-threonine/tyrosine-protein kinase catalytic domain-containing protein</fullName>
    </recommendedName>
</protein>
<evidence type="ECO:0000313" key="3">
    <source>
        <dbReference type="EMBL" id="GAU38139.1"/>
    </source>
</evidence>
<dbReference type="PANTHER" id="PTHR46008">
    <property type="entry name" value="LEAF RUST 10 DISEASE-RESISTANCE LOCUS RECEPTOR-LIKE PROTEIN KINASE-LIKE 1.4"/>
    <property type="match status" value="1"/>
</dbReference>